<sequence>AAALALLAAGCGDDVTAGPASSSPVAASSPVSDATAATDATTTEPSTAGPTTTDPSTTDPMTTDGPASSAPTSEDGVDAAGEALADVGTAPSEEAATGAGLSVVDVRTGRHEGFDRVVVELAGDPAGLPGWYAHYVDEPSQQGSGDPVAVEGERFLEVVVRGLGYPFDTGQEELVGSVDGQGTALVREVRAGGVFEGQAQVLVGLDAAADAPYRVTRLSDPPRVVVDVLG</sequence>
<dbReference type="EMBL" id="JABEMA010000460">
    <property type="protein sequence ID" value="NNH24683.1"/>
    <property type="molecule type" value="Genomic_DNA"/>
</dbReference>
<accession>A0A849BT98</accession>
<proteinExistence type="predicted"/>
<evidence type="ECO:0000313" key="3">
    <source>
        <dbReference type="EMBL" id="NNH24683.1"/>
    </source>
</evidence>
<feature type="region of interest" description="Disordered" evidence="1">
    <location>
        <begin position="1"/>
        <end position="76"/>
    </location>
</feature>
<dbReference type="RefSeq" id="WP_171204402.1">
    <property type="nucleotide sequence ID" value="NZ_JABEMA010000460.1"/>
</dbReference>
<comment type="caution">
    <text evidence="3">The sequence shown here is derived from an EMBL/GenBank/DDBJ whole genome shotgun (WGS) entry which is preliminary data.</text>
</comment>
<evidence type="ECO:0000259" key="2">
    <source>
        <dbReference type="Pfam" id="PF24837"/>
    </source>
</evidence>
<protein>
    <recommendedName>
        <fullName evidence="2">AMIN-like domain-containing protein</fullName>
    </recommendedName>
</protein>
<dbReference type="Pfam" id="PF24837">
    <property type="entry name" value="AMIN-like"/>
    <property type="match status" value="1"/>
</dbReference>
<dbReference type="InterPro" id="IPR056303">
    <property type="entry name" value="AMIN-like"/>
</dbReference>
<feature type="domain" description="AMIN-like" evidence="2">
    <location>
        <begin position="102"/>
        <end position="228"/>
    </location>
</feature>
<organism evidence="3 4">
    <name type="scientific">Pseudokineococcus marinus</name>
    <dbReference type="NCBI Taxonomy" id="351215"/>
    <lineage>
        <taxon>Bacteria</taxon>
        <taxon>Bacillati</taxon>
        <taxon>Actinomycetota</taxon>
        <taxon>Actinomycetes</taxon>
        <taxon>Kineosporiales</taxon>
        <taxon>Kineosporiaceae</taxon>
        <taxon>Pseudokineococcus</taxon>
    </lineage>
</organism>
<dbReference type="Proteomes" id="UP000555552">
    <property type="component" value="Unassembled WGS sequence"/>
</dbReference>
<evidence type="ECO:0000313" key="4">
    <source>
        <dbReference type="Proteomes" id="UP000555552"/>
    </source>
</evidence>
<feature type="non-terminal residue" evidence="3">
    <location>
        <position position="1"/>
    </location>
</feature>
<name>A0A849BT98_9ACTN</name>
<feature type="compositionally biased region" description="Low complexity" evidence="1">
    <location>
        <begin position="16"/>
        <end position="66"/>
    </location>
</feature>
<dbReference type="AlphaFoldDB" id="A0A849BT98"/>
<reference evidence="3 4" key="1">
    <citation type="submission" date="2020-05" db="EMBL/GenBank/DDBJ databases">
        <title>MicrobeNet Type strains.</title>
        <authorList>
            <person name="Nicholson A.C."/>
        </authorList>
    </citation>
    <scope>NUCLEOTIDE SEQUENCE [LARGE SCALE GENOMIC DNA]</scope>
    <source>
        <strain evidence="3 4">JCM 14547</strain>
    </source>
</reference>
<evidence type="ECO:0000256" key="1">
    <source>
        <dbReference type="SAM" id="MobiDB-lite"/>
    </source>
</evidence>
<keyword evidence="4" id="KW-1185">Reference proteome</keyword>
<gene>
    <name evidence="3" type="ORF">HLB09_16635</name>
</gene>